<dbReference type="SUPFAM" id="SSF52540">
    <property type="entry name" value="P-loop containing nucleoside triphosphate hydrolases"/>
    <property type="match status" value="1"/>
</dbReference>
<dbReference type="InterPro" id="IPR036680">
    <property type="entry name" value="SPOR-like_sf"/>
</dbReference>
<organism evidence="3 4">
    <name type="scientific">Candidatus Accumulibacter meliphilus</name>
    <dbReference type="NCBI Taxonomy" id="2211374"/>
    <lineage>
        <taxon>Bacteria</taxon>
        <taxon>Pseudomonadati</taxon>
        <taxon>Pseudomonadota</taxon>
        <taxon>Betaproteobacteria</taxon>
        <taxon>Candidatus Accumulibacter</taxon>
    </lineage>
</organism>
<proteinExistence type="predicted"/>
<dbReference type="PANTHER" id="PTHR35894:SF1">
    <property type="entry name" value="PHOSPHORIBULOKINASE _ URIDINE KINASE FAMILY"/>
    <property type="match status" value="1"/>
</dbReference>
<comment type="caution">
    <text evidence="3">The sequence shown here is derived from an EMBL/GenBank/DDBJ whole genome shotgun (WGS) entry which is preliminary data.</text>
</comment>
<keyword evidence="1" id="KW-0812">Transmembrane</keyword>
<dbReference type="AlphaFoldDB" id="A0A369XT84"/>
<dbReference type="Proteomes" id="UP000253831">
    <property type="component" value="Unassembled WGS sequence"/>
</dbReference>
<reference evidence="3 4" key="1">
    <citation type="submission" date="2018-05" db="EMBL/GenBank/DDBJ databases">
        <title>Integrated omic analyses show evidence that a Ca. Accumulibacter phosphatis strain performs denitrification under micro-aerobic conditions.</title>
        <authorList>
            <person name="Camejo P.Y."/>
            <person name="Katherine M.D."/>
            <person name="Daniel N.R."/>
        </authorList>
    </citation>
    <scope>NUCLEOTIDE SEQUENCE [LARGE SCALE GENOMIC DNA]</scope>
    <source>
        <strain evidence="3">UW-LDO-IC</strain>
    </source>
</reference>
<dbReference type="InterPro" id="IPR052026">
    <property type="entry name" value="ExeA_AAA_ATPase_DNA-bind"/>
</dbReference>
<sequence>MMYLEHFGLHQAPFRITPHTEFFFAGGKRGATLEALIYAITHDEGIVKVSGEVGSGKTMLCRMLLEKLPDNVETVYLSNPLLSRDEILFAIAEELRIPLAEGRNHLLLRSLQERLLEIYGSGRQVVALIDEAHAMPPEALEEIRLLSNLESNRHKLLQIVLFGQPELDSRLRQTSMRQLNDRITHNFRLEPLRRSDVSVYLLFRLRAAGYRGPDPFTKGAVELISKASEGLSRRINILADKALLAAFSEGVHQVDRRQVRAAIRDVEFRRLKRRFGVGWAWAGAAASLCVVVVVAYLAGARHLASFGGPVSTPLAELPVAVQPLAAAAAQGVEAPLAAPALPRDAASGAATAELSVAAAEASPPATELPRAPGSLTLAERSAASAAWLAKTPDSHFFIQLLVVDAASEKEVLDFIDKHAATLDLQQLRVYSSSLSGRDRLGVIYGDYPSRELANAALAKLAEVSPASKPYVRAVSRLR</sequence>
<keyword evidence="1" id="KW-1133">Transmembrane helix</keyword>
<feature type="domain" description="ORC1/DEAH AAA+ ATPase" evidence="2">
    <location>
        <begin position="42"/>
        <end position="171"/>
    </location>
</feature>
<evidence type="ECO:0000313" key="3">
    <source>
        <dbReference type="EMBL" id="RDE51962.1"/>
    </source>
</evidence>
<gene>
    <name evidence="3" type="ORF">DVS81_03345</name>
</gene>
<evidence type="ECO:0000259" key="2">
    <source>
        <dbReference type="Pfam" id="PF13401"/>
    </source>
</evidence>
<evidence type="ECO:0000256" key="1">
    <source>
        <dbReference type="SAM" id="Phobius"/>
    </source>
</evidence>
<dbReference type="InterPro" id="IPR027417">
    <property type="entry name" value="P-loop_NTPase"/>
</dbReference>
<protein>
    <submittedName>
        <fullName evidence="3">ATPase</fullName>
    </submittedName>
</protein>
<keyword evidence="1" id="KW-0472">Membrane</keyword>
<dbReference type="Gene3D" id="3.40.50.300">
    <property type="entry name" value="P-loop containing nucleotide triphosphate hydrolases"/>
    <property type="match status" value="1"/>
</dbReference>
<dbReference type="GO" id="GO:0016887">
    <property type="term" value="F:ATP hydrolysis activity"/>
    <property type="evidence" value="ECO:0007669"/>
    <property type="project" value="InterPro"/>
</dbReference>
<dbReference type="Gene3D" id="3.30.70.1070">
    <property type="entry name" value="Sporulation related repeat"/>
    <property type="match status" value="1"/>
</dbReference>
<accession>A0A369XT84</accession>
<name>A0A369XT84_9PROT</name>
<dbReference type="PANTHER" id="PTHR35894">
    <property type="entry name" value="GENERAL SECRETION PATHWAY PROTEIN A-RELATED"/>
    <property type="match status" value="1"/>
</dbReference>
<feature type="transmembrane region" description="Helical" evidence="1">
    <location>
        <begin position="279"/>
        <end position="299"/>
    </location>
</feature>
<dbReference type="Pfam" id="PF13401">
    <property type="entry name" value="AAA_22"/>
    <property type="match status" value="1"/>
</dbReference>
<dbReference type="GO" id="GO:0042834">
    <property type="term" value="F:peptidoglycan binding"/>
    <property type="evidence" value="ECO:0007669"/>
    <property type="project" value="InterPro"/>
</dbReference>
<dbReference type="EMBL" id="QPGA01000003">
    <property type="protein sequence ID" value="RDE51962.1"/>
    <property type="molecule type" value="Genomic_DNA"/>
</dbReference>
<evidence type="ECO:0000313" key="4">
    <source>
        <dbReference type="Proteomes" id="UP000253831"/>
    </source>
</evidence>
<dbReference type="InterPro" id="IPR049945">
    <property type="entry name" value="AAA_22"/>
</dbReference>